<reference evidence="1" key="1">
    <citation type="journal article" date="2021" name="Nat. Commun.">
        <title>Genetic determinants of endophytism in the Arabidopsis root mycobiome.</title>
        <authorList>
            <person name="Mesny F."/>
            <person name="Miyauchi S."/>
            <person name="Thiergart T."/>
            <person name="Pickel B."/>
            <person name="Atanasova L."/>
            <person name="Karlsson M."/>
            <person name="Huettel B."/>
            <person name="Barry K.W."/>
            <person name="Haridas S."/>
            <person name="Chen C."/>
            <person name="Bauer D."/>
            <person name="Andreopoulos W."/>
            <person name="Pangilinan J."/>
            <person name="LaButti K."/>
            <person name="Riley R."/>
            <person name="Lipzen A."/>
            <person name="Clum A."/>
            <person name="Drula E."/>
            <person name="Henrissat B."/>
            <person name="Kohler A."/>
            <person name="Grigoriev I.V."/>
            <person name="Martin F.M."/>
            <person name="Hacquard S."/>
        </authorList>
    </citation>
    <scope>NUCLEOTIDE SEQUENCE</scope>
    <source>
        <strain evidence="1">MPI-CAGE-AT-0023</strain>
    </source>
</reference>
<organism evidence="1 2">
    <name type="scientific">Fusarium redolens</name>
    <dbReference type="NCBI Taxonomy" id="48865"/>
    <lineage>
        <taxon>Eukaryota</taxon>
        <taxon>Fungi</taxon>
        <taxon>Dikarya</taxon>
        <taxon>Ascomycota</taxon>
        <taxon>Pezizomycotina</taxon>
        <taxon>Sordariomycetes</taxon>
        <taxon>Hypocreomycetidae</taxon>
        <taxon>Hypocreales</taxon>
        <taxon>Nectriaceae</taxon>
        <taxon>Fusarium</taxon>
        <taxon>Fusarium redolens species complex</taxon>
    </lineage>
</organism>
<dbReference type="Proteomes" id="UP000720189">
    <property type="component" value="Unassembled WGS sequence"/>
</dbReference>
<evidence type="ECO:0000313" key="1">
    <source>
        <dbReference type="EMBL" id="KAH7231601.1"/>
    </source>
</evidence>
<evidence type="ECO:0000313" key="2">
    <source>
        <dbReference type="Proteomes" id="UP000720189"/>
    </source>
</evidence>
<comment type="caution">
    <text evidence="1">The sequence shown here is derived from an EMBL/GenBank/DDBJ whole genome shotgun (WGS) entry which is preliminary data.</text>
</comment>
<keyword evidence="2" id="KW-1185">Reference proteome</keyword>
<sequence>MDCYSHSIASASQFTQRPTTLQAYFESMYQYTEIQMTTLPGFIYDRTAANPDFSPKEGRNE</sequence>
<dbReference type="GeneID" id="70215031"/>
<name>A0A9P9G311_FUSRE</name>
<gene>
    <name evidence="1" type="ORF">BKA55DRAFT_192519</name>
</gene>
<proteinExistence type="predicted"/>
<dbReference type="AlphaFoldDB" id="A0A9P9G311"/>
<accession>A0A9P9G311</accession>
<dbReference type="RefSeq" id="XP_046043538.1">
    <property type="nucleotide sequence ID" value="XM_046185077.1"/>
</dbReference>
<dbReference type="EMBL" id="JAGMUX010000020">
    <property type="protein sequence ID" value="KAH7231601.1"/>
    <property type="molecule type" value="Genomic_DNA"/>
</dbReference>
<protein>
    <submittedName>
        <fullName evidence="1">Uncharacterized protein</fullName>
    </submittedName>
</protein>